<dbReference type="GO" id="GO:0006271">
    <property type="term" value="P:DNA strand elongation involved in DNA replication"/>
    <property type="evidence" value="ECO:0007669"/>
    <property type="project" value="TreeGrafter"/>
</dbReference>
<keyword evidence="8 10" id="KW-0239">DNA-directed DNA polymerase</keyword>
<dbReference type="PANTHER" id="PTHR30478:SF0">
    <property type="entry name" value="BETA SLIDING CLAMP"/>
    <property type="match status" value="1"/>
</dbReference>
<keyword evidence="9" id="KW-0238">DNA-binding</keyword>
<protein>
    <recommendedName>
        <fullName evidence="3 10">Beta sliding clamp</fullName>
    </recommendedName>
</protein>
<evidence type="ECO:0000259" key="12">
    <source>
        <dbReference type="Pfam" id="PF02767"/>
    </source>
</evidence>
<evidence type="ECO:0000256" key="10">
    <source>
        <dbReference type="PIRNR" id="PIRNR000804"/>
    </source>
</evidence>
<keyword evidence="15" id="KW-1185">Reference proteome</keyword>
<dbReference type="Pfam" id="PF00712">
    <property type="entry name" value="DNA_pol3_beta"/>
    <property type="match status" value="1"/>
</dbReference>
<evidence type="ECO:0000256" key="4">
    <source>
        <dbReference type="ARBA" id="ARBA00022490"/>
    </source>
</evidence>
<evidence type="ECO:0000256" key="8">
    <source>
        <dbReference type="ARBA" id="ARBA00022932"/>
    </source>
</evidence>
<dbReference type="InterPro" id="IPR022634">
    <property type="entry name" value="DNA_polIII_beta_N"/>
</dbReference>
<dbReference type="GO" id="GO:0009360">
    <property type="term" value="C:DNA polymerase III complex"/>
    <property type="evidence" value="ECO:0007669"/>
    <property type="project" value="InterPro"/>
</dbReference>
<sequence length="369" mass="41760">MKWEIERDALLTALTKVAGITDKKSTMQVLSHVLLEADEDQQLHLSATDLDISLKTQVDAQVSIPGRTTVSARKFLDLVKELRQETIQCELTDNDRLTVVGGRTQYKLATIRAEDFPHFTVSVARQSFDVEAGVLRRALSRTIYTVPMDEDPLSIPGLYWHPVGEELLRMVGSDGHRLAYDQIPFPAARFIGDEAGITIPRKGVQEILRLLEKSHEISLGLHENRLFAQTPNTHLSIQLLEEEFPQYDLIIPDAESGHLEMDREILIGALKRMAVVTDQSWVFVRMTVSDRLLVLEAGNPELGTAQEELPVDYLGDGFSVAYNIRYVIEALQNMQSERVRFQWLDEYHGGMFLEPDNPDHLALVMPMMV</sequence>
<dbReference type="Gene3D" id="3.70.10.10">
    <property type="match status" value="1"/>
</dbReference>
<dbReference type="Proteomes" id="UP000184076">
    <property type="component" value="Unassembled WGS sequence"/>
</dbReference>
<dbReference type="InterPro" id="IPR001001">
    <property type="entry name" value="DNA_polIII_beta"/>
</dbReference>
<dbReference type="Gene3D" id="3.10.150.10">
    <property type="entry name" value="DNA Polymerase III, subunit A, domain 2"/>
    <property type="match status" value="1"/>
</dbReference>
<comment type="subcellular location">
    <subcellularLocation>
        <location evidence="1 10">Cytoplasm</location>
    </subcellularLocation>
</comment>
<dbReference type="GO" id="GO:0008408">
    <property type="term" value="F:3'-5' exonuclease activity"/>
    <property type="evidence" value="ECO:0007669"/>
    <property type="project" value="InterPro"/>
</dbReference>
<keyword evidence="7 10" id="KW-0235">DNA replication</keyword>
<dbReference type="AlphaFoldDB" id="A0A1M4YWF3"/>
<evidence type="ECO:0000313" key="15">
    <source>
        <dbReference type="Proteomes" id="UP000184076"/>
    </source>
</evidence>
<dbReference type="PIRSF" id="PIRSF000804">
    <property type="entry name" value="DNA_pol_III_b"/>
    <property type="match status" value="1"/>
</dbReference>
<dbReference type="SMART" id="SM00480">
    <property type="entry name" value="POL3Bc"/>
    <property type="match status" value="1"/>
</dbReference>
<dbReference type="Pfam" id="PF02768">
    <property type="entry name" value="DNA_pol3_beta_3"/>
    <property type="match status" value="1"/>
</dbReference>
<evidence type="ECO:0000313" key="14">
    <source>
        <dbReference type="EMBL" id="SHF09832.1"/>
    </source>
</evidence>
<dbReference type="PANTHER" id="PTHR30478">
    <property type="entry name" value="DNA POLYMERASE III SUBUNIT BETA"/>
    <property type="match status" value="1"/>
</dbReference>
<keyword evidence="5 10" id="KW-0808">Transferase</keyword>
<dbReference type="STRING" id="1121391.SAMN02745206_01324"/>
<accession>A0A1M4YWF3</accession>
<comment type="subunit">
    <text evidence="10">Forms a ring-shaped head-to-tail homodimer around DNA.</text>
</comment>
<dbReference type="InterPro" id="IPR046938">
    <property type="entry name" value="DNA_clamp_sf"/>
</dbReference>
<evidence type="ECO:0000259" key="11">
    <source>
        <dbReference type="Pfam" id="PF00712"/>
    </source>
</evidence>
<organism evidence="14 15">
    <name type="scientific">Desulfacinum infernum DSM 9756</name>
    <dbReference type="NCBI Taxonomy" id="1121391"/>
    <lineage>
        <taxon>Bacteria</taxon>
        <taxon>Pseudomonadati</taxon>
        <taxon>Thermodesulfobacteriota</taxon>
        <taxon>Syntrophobacteria</taxon>
        <taxon>Syntrophobacterales</taxon>
        <taxon>Syntrophobacteraceae</taxon>
        <taxon>Desulfacinum</taxon>
    </lineage>
</organism>
<feature type="domain" description="DNA polymerase III beta sliding clamp N-terminal" evidence="11">
    <location>
        <begin position="1"/>
        <end position="119"/>
    </location>
</feature>
<evidence type="ECO:0000259" key="13">
    <source>
        <dbReference type="Pfam" id="PF02768"/>
    </source>
</evidence>
<dbReference type="EMBL" id="FQVB01000011">
    <property type="protein sequence ID" value="SHF09832.1"/>
    <property type="molecule type" value="Genomic_DNA"/>
</dbReference>
<dbReference type="NCBIfam" id="TIGR00663">
    <property type="entry name" value="dnan"/>
    <property type="match status" value="1"/>
</dbReference>
<keyword evidence="4 10" id="KW-0963">Cytoplasm</keyword>
<evidence type="ECO:0000256" key="5">
    <source>
        <dbReference type="ARBA" id="ARBA00022679"/>
    </source>
</evidence>
<name>A0A1M4YWF3_9BACT</name>
<dbReference type="Pfam" id="PF02767">
    <property type="entry name" value="DNA_pol3_beta_2"/>
    <property type="match status" value="1"/>
</dbReference>
<evidence type="ECO:0000256" key="3">
    <source>
        <dbReference type="ARBA" id="ARBA00021035"/>
    </source>
</evidence>
<comment type="similarity">
    <text evidence="2 10">Belongs to the beta sliding clamp family.</text>
</comment>
<reference evidence="15" key="1">
    <citation type="submission" date="2016-11" db="EMBL/GenBank/DDBJ databases">
        <authorList>
            <person name="Varghese N."/>
            <person name="Submissions S."/>
        </authorList>
    </citation>
    <scope>NUCLEOTIDE SEQUENCE [LARGE SCALE GENOMIC DNA]</scope>
    <source>
        <strain evidence="15">DSM 9756</strain>
    </source>
</reference>
<feature type="domain" description="DNA polymerase III beta sliding clamp C-terminal" evidence="13">
    <location>
        <begin position="250"/>
        <end position="367"/>
    </location>
</feature>
<dbReference type="RefSeq" id="WP_073038157.1">
    <property type="nucleotide sequence ID" value="NZ_FQVB01000011.1"/>
</dbReference>
<proteinExistence type="inferred from homology"/>
<dbReference type="GO" id="GO:0005737">
    <property type="term" value="C:cytoplasm"/>
    <property type="evidence" value="ECO:0007669"/>
    <property type="project" value="UniProtKB-SubCell"/>
</dbReference>
<dbReference type="InterPro" id="IPR022635">
    <property type="entry name" value="DNA_polIII_beta_C"/>
</dbReference>
<keyword evidence="6 10" id="KW-0548">Nucleotidyltransferase</keyword>
<feature type="domain" description="DNA polymerase III beta sliding clamp central" evidence="12">
    <location>
        <begin position="130"/>
        <end position="246"/>
    </location>
</feature>
<evidence type="ECO:0000256" key="1">
    <source>
        <dbReference type="ARBA" id="ARBA00004496"/>
    </source>
</evidence>
<dbReference type="GO" id="GO:0003677">
    <property type="term" value="F:DNA binding"/>
    <property type="evidence" value="ECO:0007669"/>
    <property type="project" value="UniProtKB-UniRule"/>
</dbReference>
<evidence type="ECO:0000256" key="6">
    <source>
        <dbReference type="ARBA" id="ARBA00022695"/>
    </source>
</evidence>
<evidence type="ECO:0000256" key="2">
    <source>
        <dbReference type="ARBA" id="ARBA00010752"/>
    </source>
</evidence>
<evidence type="ECO:0000256" key="7">
    <source>
        <dbReference type="ARBA" id="ARBA00022705"/>
    </source>
</evidence>
<dbReference type="InterPro" id="IPR022637">
    <property type="entry name" value="DNA_polIII_beta_cen"/>
</dbReference>
<dbReference type="CDD" id="cd00140">
    <property type="entry name" value="beta_clamp"/>
    <property type="match status" value="1"/>
</dbReference>
<comment type="function">
    <text evidence="10">Confers DNA tethering and processivity to DNA polymerases and other proteins. Acts as a clamp, forming a ring around DNA (a reaction catalyzed by the clamp-loading complex) which diffuses in an ATP-independent manner freely and bidirectionally along dsDNA. Initially characterized for its ability to contact the catalytic subunit of DNA polymerase III (Pol III), a complex, multichain enzyme responsible for most of the replicative synthesis in bacteria; Pol III exhibits 3'-5' exonuclease proofreading activity. The beta chain is required for initiation of replication as well as for processivity of DNA replication.</text>
</comment>
<dbReference type="SUPFAM" id="SSF55979">
    <property type="entry name" value="DNA clamp"/>
    <property type="match status" value="3"/>
</dbReference>
<dbReference type="GO" id="GO:0003887">
    <property type="term" value="F:DNA-directed DNA polymerase activity"/>
    <property type="evidence" value="ECO:0007669"/>
    <property type="project" value="UniProtKB-UniRule"/>
</dbReference>
<evidence type="ECO:0000256" key="9">
    <source>
        <dbReference type="ARBA" id="ARBA00023125"/>
    </source>
</evidence>
<gene>
    <name evidence="14" type="ORF">SAMN02745206_01324</name>
</gene>